<accession>A0ACC2WFM3</accession>
<reference evidence="1" key="1">
    <citation type="submission" date="2023-04" db="EMBL/GenBank/DDBJ databases">
        <title>Draft Genome sequencing of Naganishia species isolated from polar environments using Oxford Nanopore Technology.</title>
        <authorList>
            <person name="Leo P."/>
            <person name="Venkateswaran K."/>
        </authorList>
    </citation>
    <scope>NUCLEOTIDE SEQUENCE</scope>
    <source>
        <strain evidence="1">MNA-CCFEE 5423</strain>
    </source>
</reference>
<organism evidence="1 2">
    <name type="scientific">Naganishia friedmannii</name>
    <dbReference type="NCBI Taxonomy" id="89922"/>
    <lineage>
        <taxon>Eukaryota</taxon>
        <taxon>Fungi</taxon>
        <taxon>Dikarya</taxon>
        <taxon>Basidiomycota</taxon>
        <taxon>Agaricomycotina</taxon>
        <taxon>Tremellomycetes</taxon>
        <taxon>Filobasidiales</taxon>
        <taxon>Filobasidiaceae</taxon>
        <taxon>Naganishia</taxon>
    </lineage>
</organism>
<dbReference type="EMBL" id="JASBWT010000001">
    <property type="protein sequence ID" value="KAJ9109337.1"/>
    <property type="molecule type" value="Genomic_DNA"/>
</dbReference>
<sequence>MPPDRPHTNKHQVHLYARPENKVSPPPSTTATYAIPHRPPPVPYPTGHSSSSASTIQGADSSSSFTHTSSQPFAYPTPSAETVGTIPLYPLLSRIRIHVVPTKLDGQLPVMYSYVESLGGIVSPIEACSIAVTVLKGRPRLLKVLGEGNVDGKWILSMDWLKNAHELCVQYRTSLLAARSQRRLQAAIKMEDLGDLTDQEQAESQPSSTTTTTTIPTTYVPPPQLAPREAYVIPGTSTHVRESVSATHDPPVISDDDDDDDHEQTQYAAYTNSQYPRLPDLLPFPDDIRFEDIPNRAVQRCSPLVCVNQDIIDAIKPIYQMREYDDPTQKNSNVLSYKRSMSIDEFLETGHVAESEEFLASDRYQALELFSSVFTIGNSIAKQLHDVHGCRTIDDLLDHYALKEAGQWDTGVVGQGIPAGYKSKPGGERFGTGEPKRRSRDAARRRKEGKMSQAEIVREWVALKPDLDKKIPRAEVTEIAACVKVHLDALMPGCRYTVTGGYRRGKLESNDVDVVICPPTDEVDEGQLLRDLYTRMADLELTGASHQFVEHNNFDGLDKAFVLFRLPPTPLDDGTGVAHRRLTRRVDFIMSPKSKYALAVLGWSGSMIFERDLKRYAENEK</sequence>
<protein>
    <submittedName>
        <fullName evidence="1">Uncharacterized protein</fullName>
    </submittedName>
</protein>
<dbReference type="Proteomes" id="UP001227268">
    <property type="component" value="Unassembled WGS sequence"/>
</dbReference>
<keyword evidence="2" id="KW-1185">Reference proteome</keyword>
<proteinExistence type="predicted"/>
<comment type="caution">
    <text evidence="1">The sequence shown here is derived from an EMBL/GenBank/DDBJ whole genome shotgun (WGS) entry which is preliminary data.</text>
</comment>
<evidence type="ECO:0000313" key="1">
    <source>
        <dbReference type="EMBL" id="KAJ9109337.1"/>
    </source>
</evidence>
<evidence type="ECO:0000313" key="2">
    <source>
        <dbReference type="Proteomes" id="UP001227268"/>
    </source>
</evidence>
<gene>
    <name evidence="1" type="ORF">QFC21_000666</name>
</gene>
<name>A0ACC2WFM3_9TREE</name>